<keyword evidence="1" id="KW-0245">EGF-like domain</keyword>
<protein>
    <recommendedName>
        <fullName evidence="2">EGF-like domain-containing protein</fullName>
    </recommendedName>
</protein>
<evidence type="ECO:0000256" key="1">
    <source>
        <dbReference type="PROSITE-ProRule" id="PRU00076"/>
    </source>
</evidence>
<feature type="disulfide bond" evidence="1">
    <location>
        <begin position="93"/>
        <end position="103"/>
    </location>
</feature>
<keyword evidence="1" id="KW-1015">Disulfide bond</keyword>
<reference evidence="3" key="1">
    <citation type="submission" date="2020-08" db="EMBL/GenBank/DDBJ databases">
        <title>Genome sequencing and assembly of the red palm weevil Rhynchophorus ferrugineus.</title>
        <authorList>
            <person name="Dias G.B."/>
            <person name="Bergman C.M."/>
            <person name="Manee M."/>
        </authorList>
    </citation>
    <scope>NUCLEOTIDE SEQUENCE</scope>
    <source>
        <strain evidence="3">AA-2017</strain>
        <tissue evidence="3">Whole larva</tissue>
    </source>
</reference>
<keyword evidence="4" id="KW-1185">Reference proteome</keyword>
<dbReference type="PROSITE" id="PS00022">
    <property type="entry name" value="EGF_1"/>
    <property type="match status" value="1"/>
</dbReference>
<proteinExistence type="predicted"/>
<dbReference type="PROSITE" id="PS50026">
    <property type="entry name" value="EGF_3"/>
    <property type="match status" value="1"/>
</dbReference>
<accession>A0A834ICT1</accession>
<comment type="caution">
    <text evidence="3">The sequence shown here is derived from an EMBL/GenBank/DDBJ whole genome shotgun (WGS) entry which is preliminary data.</text>
</comment>
<organism evidence="3 4">
    <name type="scientific">Rhynchophorus ferrugineus</name>
    <name type="common">Red palm weevil</name>
    <name type="synonym">Curculio ferrugineus</name>
    <dbReference type="NCBI Taxonomy" id="354439"/>
    <lineage>
        <taxon>Eukaryota</taxon>
        <taxon>Metazoa</taxon>
        <taxon>Ecdysozoa</taxon>
        <taxon>Arthropoda</taxon>
        <taxon>Hexapoda</taxon>
        <taxon>Insecta</taxon>
        <taxon>Pterygota</taxon>
        <taxon>Neoptera</taxon>
        <taxon>Endopterygota</taxon>
        <taxon>Coleoptera</taxon>
        <taxon>Polyphaga</taxon>
        <taxon>Cucujiformia</taxon>
        <taxon>Curculionidae</taxon>
        <taxon>Dryophthorinae</taxon>
        <taxon>Rhynchophorus</taxon>
    </lineage>
</organism>
<dbReference type="OrthoDB" id="6736770at2759"/>
<sequence length="148" mass="15859">MNFTVSTPSQEDLKLDVIYQKDAVMDALEFSFPNASASSDSNEIPQTLANMTATTASDRINFTTVGPRLEQKLTSDSSALLKSTLPISTARPCTLDCGAGGACHIENDEEPAKCLCPLGRSGIGCTKELGFKYFTEQGGMECRGETTF</sequence>
<feature type="disulfide bond" evidence="1">
    <location>
        <begin position="116"/>
        <end position="125"/>
    </location>
</feature>
<evidence type="ECO:0000313" key="4">
    <source>
        <dbReference type="Proteomes" id="UP000625711"/>
    </source>
</evidence>
<name>A0A834ICT1_RHYFE</name>
<dbReference type="Proteomes" id="UP000625711">
    <property type="component" value="Unassembled WGS sequence"/>
</dbReference>
<feature type="domain" description="EGF-like" evidence="2">
    <location>
        <begin position="89"/>
        <end position="126"/>
    </location>
</feature>
<evidence type="ECO:0000313" key="3">
    <source>
        <dbReference type="EMBL" id="KAF7276712.1"/>
    </source>
</evidence>
<gene>
    <name evidence="3" type="ORF">GWI33_009895</name>
</gene>
<dbReference type="InterPro" id="IPR000742">
    <property type="entry name" value="EGF"/>
</dbReference>
<evidence type="ECO:0000259" key="2">
    <source>
        <dbReference type="PROSITE" id="PS50026"/>
    </source>
</evidence>
<feature type="disulfide bond" evidence="1">
    <location>
        <begin position="97"/>
        <end position="114"/>
    </location>
</feature>
<dbReference type="EMBL" id="JAACXV010005859">
    <property type="protein sequence ID" value="KAF7276712.1"/>
    <property type="molecule type" value="Genomic_DNA"/>
</dbReference>
<dbReference type="AlphaFoldDB" id="A0A834ICT1"/>